<sequence>MYQLSNGEIARMNSAEGNMAITTPVTLQVVSNIQPFGNQAAGGPTRYRCMVSDSELTAIAVLPSHLASLIEEAKISRYTVIKITKGNVSKKARPGEAPMAFIIILEAEVLGTLEEKIGAPQKAPTGATSAPAQQQQQQQQPVQPPQQQNQPSFAQHQPSQQQQAYANTFMNRVEDTKPSFSAGAQAPVHRGAAPPVHPIRDLNPYHNKWTIRARVTQKSPIKTWNKPSSQGRLFSVNLLDESGEIRATTFTQQVDALYPLFEVGKVYYISNAQVKMARQQFSNVNNQYELTFDGNTSIEQCVDAVDMPQEHFDFIPLASLAKFEKGNVVDVLCVVQQADGVSEITAKSTERKMVKRDLVLVDRSGFQVRATLWGQEAQAFDGHNEPVVAFKGIRVGDFGGRSLSLPSLGTITVNPDIPEAHALRGWYDNEGRGAQFQSFGGEAGGGAPSQARFEAQLKTMAQVRDENLGLSDPVYFNLKGTIVFVRNTALAYPSCPSAECNKKVIEDNSGRWACEKCARSYDTPDYRYIFSVSVSDETGQNWLQCFDEVGRQLFGCTAREMVELQAADEPAYQQRLNEATFKEFQFRCRAKSDMFNETTRVRISIVSMRPVDYAAESKRLARLIESYA</sequence>
<evidence type="ECO:0000256" key="3">
    <source>
        <dbReference type="ARBA" id="ARBA00022705"/>
    </source>
</evidence>
<dbReference type="InterPro" id="IPR047192">
    <property type="entry name" value="Euk_RPA1_DBD_C"/>
</dbReference>
<dbReference type="Proteomes" id="UP001151518">
    <property type="component" value="Unassembled WGS sequence"/>
</dbReference>
<feature type="domain" description="Replication protein A OB" evidence="14">
    <location>
        <begin position="318"/>
        <end position="414"/>
    </location>
</feature>
<dbReference type="EMBL" id="JANBTW010000053">
    <property type="protein sequence ID" value="KAJ2674830.1"/>
    <property type="molecule type" value="Genomic_DNA"/>
</dbReference>
<keyword evidence="7 9" id="KW-0238">DNA-binding</keyword>
<feature type="region of interest" description="Disordered" evidence="10">
    <location>
        <begin position="179"/>
        <end position="201"/>
    </location>
</feature>
<accession>A0A9W8KXN0</accession>
<dbReference type="GO" id="GO:0003677">
    <property type="term" value="F:DNA binding"/>
    <property type="evidence" value="ECO:0007669"/>
    <property type="project" value="UniProtKB-KW"/>
</dbReference>
<dbReference type="InterPro" id="IPR013955">
    <property type="entry name" value="Rep_factor-A_C"/>
</dbReference>
<evidence type="ECO:0000256" key="2">
    <source>
        <dbReference type="ARBA" id="ARBA00005690"/>
    </source>
</evidence>
<evidence type="ECO:0000256" key="4">
    <source>
        <dbReference type="ARBA" id="ARBA00022723"/>
    </source>
</evidence>
<evidence type="ECO:0000259" key="14">
    <source>
        <dbReference type="Pfam" id="PF16900"/>
    </source>
</evidence>
<reference evidence="15" key="1">
    <citation type="submission" date="2022-07" db="EMBL/GenBank/DDBJ databases">
        <title>Phylogenomic reconstructions and comparative analyses of Kickxellomycotina fungi.</title>
        <authorList>
            <person name="Reynolds N.K."/>
            <person name="Stajich J.E."/>
            <person name="Barry K."/>
            <person name="Grigoriev I.V."/>
            <person name="Crous P."/>
            <person name="Smith M.E."/>
        </authorList>
    </citation>
    <scope>NUCLEOTIDE SEQUENCE</scope>
    <source>
        <strain evidence="15">NRRL 3115</strain>
    </source>
</reference>
<dbReference type="CDD" id="cd04476">
    <property type="entry name" value="RPA1_DBD_C"/>
    <property type="match status" value="1"/>
</dbReference>
<keyword evidence="5 9" id="KW-0863">Zinc-finger</keyword>
<dbReference type="GO" id="GO:0006260">
    <property type="term" value="P:DNA replication"/>
    <property type="evidence" value="ECO:0007669"/>
    <property type="project" value="UniProtKB-KW"/>
</dbReference>
<evidence type="ECO:0000313" key="16">
    <source>
        <dbReference type="Proteomes" id="UP001151518"/>
    </source>
</evidence>
<dbReference type="InterPro" id="IPR004591">
    <property type="entry name" value="Rfa1"/>
</dbReference>
<dbReference type="InterPro" id="IPR012340">
    <property type="entry name" value="NA-bd_OB-fold"/>
</dbReference>
<dbReference type="GO" id="GO:0006281">
    <property type="term" value="P:DNA repair"/>
    <property type="evidence" value="ECO:0007669"/>
    <property type="project" value="InterPro"/>
</dbReference>
<comment type="function">
    <text evidence="9">As part of the replication protein A (RPA/RP-A), a single-stranded DNA-binding heterotrimeric complex, may play an essential role in DNA replication, recombination and repair. Binds and stabilizes single-stranded DNA intermediates, preventing complementary DNA reannealing and recruiting different proteins involved in DNA metabolism.</text>
</comment>
<protein>
    <recommendedName>
        <fullName evidence="9">Replication protein A subunit</fullName>
    </recommendedName>
</protein>
<feature type="compositionally biased region" description="Low complexity" evidence="10">
    <location>
        <begin position="130"/>
        <end position="163"/>
    </location>
</feature>
<keyword evidence="3 9" id="KW-0235">DNA replication</keyword>
<dbReference type="CDD" id="cd04475">
    <property type="entry name" value="RPA1_DBD_B"/>
    <property type="match status" value="1"/>
</dbReference>
<comment type="similarity">
    <text evidence="2 9">Belongs to the replication factor A protein 1 family.</text>
</comment>
<dbReference type="Pfam" id="PF01336">
    <property type="entry name" value="tRNA_anti-codon"/>
    <property type="match status" value="1"/>
</dbReference>
<evidence type="ECO:0000256" key="5">
    <source>
        <dbReference type="ARBA" id="ARBA00022771"/>
    </source>
</evidence>
<dbReference type="CDD" id="cd04474">
    <property type="entry name" value="RPA1_DBD_A"/>
    <property type="match status" value="1"/>
</dbReference>
<feature type="domain" description="OB" evidence="11">
    <location>
        <begin position="209"/>
        <end position="289"/>
    </location>
</feature>
<evidence type="ECO:0000259" key="11">
    <source>
        <dbReference type="Pfam" id="PF01336"/>
    </source>
</evidence>
<keyword evidence="4 9" id="KW-0479">Metal-binding</keyword>
<dbReference type="FunFam" id="2.40.50.140:FF:000090">
    <property type="entry name" value="Replication protein A subunit"/>
    <property type="match status" value="1"/>
</dbReference>
<dbReference type="GO" id="GO:0006310">
    <property type="term" value="P:DNA recombination"/>
    <property type="evidence" value="ECO:0007669"/>
    <property type="project" value="InterPro"/>
</dbReference>
<comment type="subcellular location">
    <subcellularLocation>
        <location evidence="1 9">Nucleus</location>
    </subcellularLocation>
</comment>
<feature type="domain" description="Replication factor-A protein 1 N-terminal" evidence="12">
    <location>
        <begin position="4"/>
        <end position="110"/>
    </location>
</feature>
<evidence type="ECO:0000313" key="15">
    <source>
        <dbReference type="EMBL" id="KAJ2674830.1"/>
    </source>
</evidence>
<dbReference type="GO" id="GO:0000781">
    <property type="term" value="C:chromosome, telomeric region"/>
    <property type="evidence" value="ECO:0007669"/>
    <property type="project" value="UniProtKB-ARBA"/>
</dbReference>
<feature type="domain" description="Replication factor A C-terminal" evidence="13">
    <location>
        <begin position="475"/>
        <end position="620"/>
    </location>
</feature>
<dbReference type="OrthoDB" id="1751331at2759"/>
<dbReference type="GO" id="GO:0007004">
    <property type="term" value="P:telomere maintenance via telomerase"/>
    <property type="evidence" value="ECO:0007669"/>
    <property type="project" value="UniProtKB-ARBA"/>
</dbReference>
<evidence type="ECO:0000256" key="8">
    <source>
        <dbReference type="ARBA" id="ARBA00023242"/>
    </source>
</evidence>
<name>A0A9W8KXN0_9FUNG</name>
<dbReference type="GO" id="GO:0008270">
    <property type="term" value="F:zinc ion binding"/>
    <property type="evidence" value="ECO:0007669"/>
    <property type="project" value="UniProtKB-KW"/>
</dbReference>
<dbReference type="NCBIfam" id="TIGR00617">
    <property type="entry name" value="rpa1"/>
    <property type="match status" value="1"/>
</dbReference>
<evidence type="ECO:0000256" key="6">
    <source>
        <dbReference type="ARBA" id="ARBA00022833"/>
    </source>
</evidence>
<evidence type="ECO:0000256" key="10">
    <source>
        <dbReference type="SAM" id="MobiDB-lite"/>
    </source>
</evidence>
<evidence type="ECO:0000259" key="13">
    <source>
        <dbReference type="Pfam" id="PF08646"/>
    </source>
</evidence>
<dbReference type="InterPro" id="IPR007199">
    <property type="entry name" value="Rep_factor-A_N"/>
</dbReference>
<evidence type="ECO:0000256" key="7">
    <source>
        <dbReference type="ARBA" id="ARBA00023125"/>
    </source>
</evidence>
<dbReference type="InterPro" id="IPR004365">
    <property type="entry name" value="NA-bd_OB_tRNA"/>
</dbReference>
<comment type="caution">
    <text evidence="15">The sequence shown here is derived from an EMBL/GenBank/DDBJ whole genome shotgun (WGS) entry which is preliminary data.</text>
</comment>
<dbReference type="Pfam" id="PF16900">
    <property type="entry name" value="REPA_OB_2"/>
    <property type="match status" value="1"/>
</dbReference>
<dbReference type="PANTHER" id="PTHR47165:SF4">
    <property type="entry name" value="OS03G0429900 PROTEIN"/>
    <property type="match status" value="1"/>
</dbReference>
<dbReference type="InterPro" id="IPR031657">
    <property type="entry name" value="REPA_OB_2"/>
</dbReference>
<dbReference type="FunFam" id="2.40.50.140:FF:000064">
    <property type="entry name" value="Replication protein A subunit"/>
    <property type="match status" value="1"/>
</dbReference>
<evidence type="ECO:0000256" key="9">
    <source>
        <dbReference type="RuleBase" id="RU364130"/>
    </source>
</evidence>
<organism evidence="15 16">
    <name type="scientific">Coemansia spiralis</name>
    <dbReference type="NCBI Taxonomy" id="417178"/>
    <lineage>
        <taxon>Eukaryota</taxon>
        <taxon>Fungi</taxon>
        <taxon>Fungi incertae sedis</taxon>
        <taxon>Zoopagomycota</taxon>
        <taxon>Kickxellomycotina</taxon>
        <taxon>Kickxellomycetes</taxon>
        <taxon>Kickxellales</taxon>
        <taxon>Kickxellaceae</taxon>
        <taxon>Coemansia</taxon>
    </lineage>
</organism>
<dbReference type="Gene3D" id="2.40.50.140">
    <property type="entry name" value="Nucleic acid-binding proteins"/>
    <property type="match status" value="4"/>
</dbReference>
<dbReference type="Pfam" id="PF08646">
    <property type="entry name" value="Rep_fac-A_C"/>
    <property type="match status" value="1"/>
</dbReference>
<comment type="subunit">
    <text evidence="9">Component of the heterotrimeric canonical replication protein A complex (RPA).</text>
</comment>
<proteinExistence type="inferred from homology"/>
<keyword evidence="6 9" id="KW-0862">Zinc</keyword>
<dbReference type="SUPFAM" id="SSF50249">
    <property type="entry name" value="Nucleic acid-binding proteins"/>
    <property type="match status" value="4"/>
</dbReference>
<dbReference type="FunFam" id="2.40.50.140:FF:000041">
    <property type="entry name" value="Replication protein A subunit"/>
    <property type="match status" value="1"/>
</dbReference>
<dbReference type="Pfam" id="PF04057">
    <property type="entry name" value="Rep-A_N"/>
    <property type="match status" value="1"/>
</dbReference>
<gene>
    <name evidence="15" type="primary">RFA1</name>
    <name evidence="15" type="ORF">GGI25_004217</name>
</gene>
<feature type="region of interest" description="Disordered" evidence="10">
    <location>
        <begin position="120"/>
        <end position="163"/>
    </location>
</feature>
<dbReference type="AlphaFoldDB" id="A0A9W8KXN0"/>
<evidence type="ECO:0000259" key="12">
    <source>
        <dbReference type="Pfam" id="PF04057"/>
    </source>
</evidence>
<keyword evidence="8 9" id="KW-0539">Nucleus</keyword>
<dbReference type="GO" id="GO:0005662">
    <property type="term" value="C:DNA replication factor A complex"/>
    <property type="evidence" value="ECO:0007669"/>
    <property type="project" value="UniProtKB-ARBA"/>
</dbReference>
<dbReference type="PANTHER" id="PTHR47165">
    <property type="entry name" value="OS03G0429900 PROTEIN"/>
    <property type="match status" value="1"/>
</dbReference>
<evidence type="ECO:0000256" key="1">
    <source>
        <dbReference type="ARBA" id="ARBA00004123"/>
    </source>
</evidence>